<dbReference type="GO" id="GO:0046917">
    <property type="term" value="F:triphosphoribosyl-dephospho-CoA synthase activity"/>
    <property type="evidence" value="ECO:0007669"/>
    <property type="project" value="InterPro"/>
</dbReference>
<gene>
    <name evidence="1" type="ordered locus">Metho_0751</name>
</gene>
<dbReference type="HOGENOM" id="CLU_063627_0_0_2"/>
<dbReference type="AlphaFoldDB" id="L0KV33"/>
<dbReference type="EMBL" id="CP003362">
    <property type="protein sequence ID" value="AGB49001.1"/>
    <property type="molecule type" value="Genomic_DNA"/>
</dbReference>
<dbReference type="STRING" id="867904.Metho_0751"/>
<dbReference type="OrthoDB" id="85890at2157"/>
<dbReference type="GO" id="GO:0005524">
    <property type="term" value="F:ATP binding"/>
    <property type="evidence" value="ECO:0007669"/>
    <property type="project" value="InterPro"/>
</dbReference>
<dbReference type="RefSeq" id="WP_015324169.1">
    <property type="nucleotide sequence ID" value="NC_019977.1"/>
</dbReference>
<dbReference type="Gene3D" id="1.10.4200.10">
    <property type="entry name" value="Triphosphoribosyl-dephospho-CoA protein"/>
    <property type="match status" value="1"/>
</dbReference>
<dbReference type="Proteomes" id="UP000010866">
    <property type="component" value="Chromosome"/>
</dbReference>
<dbReference type="GeneID" id="14407964"/>
<reference evidence="2" key="1">
    <citation type="submission" date="2012-02" db="EMBL/GenBank/DDBJ databases">
        <title>Complete sequence of chromosome of Methanomethylovorans hollandica DSM 15978.</title>
        <authorList>
            <person name="Lucas S."/>
            <person name="Copeland A."/>
            <person name="Lapidus A."/>
            <person name="Glavina del Rio T."/>
            <person name="Dalin E."/>
            <person name="Tice H."/>
            <person name="Bruce D."/>
            <person name="Goodwin L."/>
            <person name="Pitluck S."/>
            <person name="Peters L."/>
            <person name="Mikhailova N."/>
            <person name="Held B."/>
            <person name="Kyrpides N."/>
            <person name="Mavromatis K."/>
            <person name="Ivanova N."/>
            <person name="Brettin T."/>
            <person name="Detter J.C."/>
            <person name="Han C."/>
            <person name="Larimer F."/>
            <person name="Land M."/>
            <person name="Hauser L."/>
            <person name="Markowitz V."/>
            <person name="Cheng J.-F."/>
            <person name="Hugenholtz P."/>
            <person name="Woyke T."/>
            <person name="Wu D."/>
            <person name="Spring S."/>
            <person name="Schroeder M."/>
            <person name="Brambilla E."/>
            <person name="Klenk H.-P."/>
            <person name="Eisen J.A."/>
        </authorList>
    </citation>
    <scope>NUCLEOTIDE SEQUENCE [LARGE SCALE GENOMIC DNA]</scope>
    <source>
        <strain evidence="2">DSM 15978 / NBRC 107637 / DMS1</strain>
    </source>
</reference>
<dbReference type="PANTHER" id="PTHR42280">
    <property type="entry name" value="CITG FAMILY PROTEIN"/>
    <property type="match status" value="1"/>
</dbReference>
<dbReference type="PANTHER" id="PTHR42280:SF1">
    <property type="entry name" value="CITG FAMILY PROTEIN"/>
    <property type="match status" value="1"/>
</dbReference>
<keyword evidence="2" id="KW-1185">Reference proteome</keyword>
<evidence type="ECO:0000313" key="1">
    <source>
        <dbReference type="EMBL" id="AGB49001.1"/>
    </source>
</evidence>
<accession>L0KV33</accession>
<organism evidence="1 2">
    <name type="scientific">Methanomethylovorans hollandica (strain DSM 15978 / NBRC 107637 / DMS1)</name>
    <dbReference type="NCBI Taxonomy" id="867904"/>
    <lineage>
        <taxon>Archaea</taxon>
        <taxon>Methanobacteriati</taxon>
        <taxon>Methanobacteriota</taxon>
        <taxon>Stenosarchaea group</taxon>
        <taxon>Methanomicrobia</taxon>
        <taxon>Methanosarcinales</taxon>
        <taxon>Methanosarcinaceae</taxon>
        <taxon>Methanomethylovorans</taxon>
    </lineage>
</organism>
<proteinExistence type="predicted"/>
<dbReference type="Pfam" id="PF01874">
    <property type="entry name" value="CitG"/>
    <property type="match status" value="1"/>
</dbReference>
<protein>
    <submittedName>
        <fullName evidence="1">Triphosphoribosyl-dephospho-CoA synthetase</fullName>
    </submittedName>
</protein>
<dbReference type="InterPro" id="IPR002736">
    <property type="entry name" value="CitG"/>
</dbReference>
<sequence>MRNEQGTKTKHDNASADRTAAYVARCAQLAMLLEVSAHPKPGNVDRDHDYENTTFEHFLTSSVAVYPIFEKAAEEEHGIGQYVHKSVLESMAWQKGGNTHFGAFLLLFPLAMAAGKLIRNSRELTPENITEEAFNIVKETDVEDAVQIYLSFGPAGVKVRKVDEFDLSNTKAIIDIKNKCTTLYHLMEISSSYDLIAREWTSGFRSCAQCSGILTKEMDVDATLIHTGNSRINQVIVYAFVKMLAMNMDTFIETKFDMQIAEEVSSRARRIITNLEHSGYNMEDVLLDIYNFDEELLTRNINPGSTADIIIGGLFISLLGGMRF</sequence>
<dbReference type="KEGG" id="mhz:Metho_0751"/>
<evidence type="ECO:0000313" key="2">
    <source>
        <dbReference type="Proteomes" id="UP000010866"/>
    </source>
</evidence>
<name>L0KV33_METHD</name>